<dbReference type="Proteomes" id="UP001634007">
    <property type="component" value="Unassembled WGS sequence"/>
</dbReference>
<organism evidence="8 9">
    <name type="scientific">Eucalyptus globulus</name>
    <name type="common">Tasmanian blue gum</name>
    <dbReference type="NCBI Taxonomy" id="34317"/>
    <lineage>
        <taxon>Eukaryota</taxon>
        <taxon>Viridiplantae</taxon>
        <taxon>Streptophyta</taxon>
        <taxon>Embryophyta</taxon>
        <taxon>Tracheophyta</taxon>
        <taxon>Spermatophyta</taxon>
        <taxon>Magnoliopsida</taxon>
        <taxon>eudicotyledons</taxon>
        <taxon>Gunneridae</taxon>
        <taxon>Pentapetalae</taxon>
        <taxon>rosids</taxon>
        <taxon>malvids</taxon>
        <taxon>Myrtales</taxon>
        <taxon>Myrtaceae</taxon>
        <taxon>Myrtoideae</taxon>
        <taxon>Eucalypteae</taxon>
        <taxon>Eucalyptus</taxon>
    </lineage>
</organism>
<dbReference type="PANTHER" id="PTHR18034">
    <property type="entry name" value="CELL CYCLE CONTROL PROTEIN CWF22-RELATED"/>
    <property type="match status" value="1"/>
</dbReference>
<evidence type="ECO:0000313" key="9">
    <source>
        <dbReference type="Proteomes" id="UP001634007"/>
    </source>
</evidence>
<dbReference type="GO" id="GO:0006397">
    <property type="term" value="P:mRNA processing"/>
    <property type="evidence" value="ECO:0007669"/>
    <property type="project" value="UniProtKB-KW"/>
</dbReference>
<dbReference type="GO" id="GO:0005634">
    <property type="term" value="C:nucleus"/>
    <property type="evidence" value="ECO:0007669"/>
    <property type="project" value="UniProtKB-SubCell"/>
</dbReference>
<keyword evidence="9" id="KW-1185">Reference proteome</keyword>
<accession>A0ABD3IV06</accession>
<comment type="subcellular location">
    <subcellularLocation>
        <location evidence="1">Nucleus</location>
    </subcellularLocation>
</comment>
<dbReference type="AlphaFoldDB" id="A0ABD3IV06"/>
<gene>
    <name evidence="8" type="ORF">ACJRO7_003728</name>
</gene>
<evidence type="ECO:0000256" key="2">
    <source>
        <dbReference type="ARBA" id="ARBA00022664"/>
    </source>
</evidence>
<proteinExistence type="predicted"/>
<comment type="caution">
    <text evidence="8">The sequence shown here is derived from an EMBL/GenBank/DDBJ whole genome shotgun (WGS) entry which is preliminary data.</text>
</comment>
<dbReference type="Gene3D" id="1.25.40.180">
    <property type="match status" value="1"/>
</dbReference>
<evidence type="ECO:0000259" key="7">
    <source>
        <dbReference type="Pfam" id="PF02847"/>
    </source>
</evidence>
<dbReference type="Pfam" id="PF02847">
    <property type="entry name" value="MA3"/>
    <property type="match status" value="1"/>
</dbReference>
<feature type="region of interest" description="Disordered" evidence="6">
    <location>
        <begin position="158"/>
        <end position="198"/>
    </location>
</feature>
<keyword evidence="2" id="KW-0507">mRNA processing</keyword>
<evidence type="ECO:0000313" key="8">
    <source>
        <dbReference type="EMBL" id="KAL3718652.1"/>
    </source>
</evidence>
<evidence type="ECO:0000256" key="4">
    <source>
        <dbReference type="ARBA" id="ARBA00023187"/>
    </source>
</evidence>
<dbReference type="EMBL" id="JBJKBG010000010">
    <property type="protein sequence ID" value="KAL3718652.1"/>
    <property type="molecule type" value="Genomic_DNA"/>
</dbReference>
<dbReference type="PANTHER" id="PTHR18034:SF3">
    <property type="entry name" value="PRE-MRNA-SPLICING FACTOR CWC22 HOMOLOG"/>
    <property type="match status" value="1"/>
</dbReference>
<reference evidence="8 9" key="1">
    <citation type="submission" date="2024-11" db="EMBL/GenBank/DDBJ databases">
        <title>Chromosome-level genome assembly of Eucalyptus globulus Labill. provides insights into its genome evolution.</title>
        <authorList>
            <person name="Li X."/>
        </authorList>
    </citation>
    <scope>NUCLEOTIDE SEQUENCE [LARGE SCALE GENOMIC DNA]</scope>
    <source>
        <strain evidence="8">CL2024</strain>
        <tissue evidence="8">Fresh tender leaves</tissue>
    </source>
</reference>
<dbReference type="InterPro" id="IPR003891">
    <property type="entry name" value="Initiation_fac_eIF4g_MI"/>
</dbReference>
<evidence type="ECO:0000256" key="5">
    <source>
        <dbReference type="ARBA" id="ARBA00023242"/>
    </source>
</evidence>
<feature type="compositionally biased region" description="Basic and acidic residues" evidence="6">
    <location>
        <begin position="158"/>
        <end position="167"/>
    </location>
</feature>
<feature type="domain" description="MI" evidence="7">
    <location>
        <begin position="208"/>
        <end position="263"/>
    </location>
</feature>
<feature type="compositionally biased region" description="Low complexity" evidence="6">
    <location>
        <begin position="376"/>
        <end position="393"/>
    </location>
</feature>
<evidence type="ECO:0000256" key="1">
    <source>
        <dbReference type="ARBA" id="ARBA00004123"/>
    </source>
</evidence>
<keyword evidence="3" id="KW-0810">Translation regulation</keyword>
<feature type="region of interest" description="Disordered" evidence="6">
    <location>
        <begin position="375"/>
        <end position="407"/>
    </location>
</feature>
<protein>
    <recommendedName>
        <fullName evidence="7">MI domain-containing protein</fullName>
    </recommendedName>
</protein>
<dbReference type="InterPro" id="IPR050781">
    <property type="entry name" value="CWC22_splicing_factor"/>
</dbReference>
<keyword evidence="4" id="KW-0508">mRNA splicing</keyword>
<dbReference type="GO" id="GO:0008380">
    <property type="term" value="P:RNA splicing"/>
    <property type="evidence" value="ECO:0007669"/>
    <property type="project" value="UniProtKB-KW"/>
</dbReference>
<keyword evidence="5" id="KW-0539">Nucleus</keyword>
<evidence type="ECO:0000256" key="3">
    <source>
        <dbReference type="ARBA" id="ARBA00022845"/>
    </source>
</evidence>
<dbReference type="GO" id="GO:0006417">
    <property type="term" value="P:regulation of translation"/>
    <property type="evidence" value="ECO:0007669"/>
    <property type="project" value="UniProtKB-KW"/>
</dbReference>
<evidence type="ECO:0000256" key="6">
    <source>
        <dbReference type="SAM" id="MobiDB-lite"/>
    </source>
</evidence>
<name>A0ABD3IV06_EUCGL</name>
<sequence length="407" mass="46936">MIRRRRRRRYYGGRSGDPRLLLRPEKRRRKGRWLQTRAAASTAGRQCGHRCFELGQGAEGVCIPPIKLGPRTMKKEVQDKRAAASVRKSINGIFEWSCGILHEAVHFLIEGLFAIRKDRFWVNQLTYEISLQEDVNPELSLDIFKPDLQFMENEKHHEELKKTIHGDESEEEEDSEEGIKDRSAEESDEEEDERMKIKDETETNLVNLRRMIYLTIMSRVDFVEAGHKLLKIKVESGQELHIKLLECCSQERTYLHSFGLLGQCSLHDQQAIFDDSSFETNKMRDVAKNFAHLLGVDALPWHVCGLHTSRICLFNECLNDPSMQDSFDSIFPKGNPRNTRFSINFFTSIGLHGVTENLREYLKNMPCLIMQQQQASSSSDNGLGSSSSSSPESCENDRDRKCRKQTY</sequence>